<evidence type="ECO:0000313" key="2">
    <source>
        <dbReference type="Proteomes" id="UP001590950"/>
    </source>
</evidence>
<keyword evidence="2" id="KW-1185">Reference proteome</keyword>
<proteinExistence type="predicted"/>
<dbReference type="EMBL" id="JBEFKJ010000035">
    <property type="protein sequence ID" value="KAL2038072.1"/>
    <property type="molecule type" value="Genomic_DNA"/>
</dbReference>
<name>A0ABR4A148_9LECA</name>
<evidence type="ECO:0000313" key="1">
    <source>
        <dbReference type="EMBL" id="KAL2038072.1"/>
    </source>
</evidence>
<sequence>MFGSLSSESFLQAAKGCATAEWDTILLPGQTEGCVSGHYLLKVTRNYTTKNSESCGYFKLAAFTLKNFKRWSVLWTLCMALLQDPGDLSMTFIFDLHGLIFAGLPCWHNLD</sequence>
<accession>A0ABR4A148</accession>
<gene>
    <name evidence="1" type="ORF">N7G274_009292</name>
</gene>
<organism evidence="1 2">
    <name type="scientific">Stereocaulon virgatum</name>
    <dbReference type="NCBI Taxonomy" id="373712"/>
    <lineage>
        <taxon>Eukaryota</taxon>
        <taxon>Fungi</taxon>
        <taxon>Dikarya</taxon>
        <taxon>Ascomycota</taxon>
        <taxon>Pezizomycotina</taxon>
        <taxon>Lecanoromycetes</taxon>
        <taxon>OSLEUM clade</taxon>
        <taxon>Lecanoromycetidae</taxon>
        <taxon>Lecanorales</taxon>
        <taxon>Lecanorineae</taxon>
        <taxon>Stereocaulaceae</taxon>
        <taxon>Stereocaulon</taxon>
    </lineage>
</organism>
<comment type="caution">
    <text evidence="1">The sequence shown here is derived from an EMBL/GenBank/DDBJ whole genome shotgun (WGS) entry which is preliminary data.</text>
</comment>
<dbReference type="Proteomes" id="UP001590950">
    <property type="component" value="Unassembled WGS sequence"/>
</dbReference>
<protein>
    <submittedName>
        <fullName evidence="1">Uncharacterized protein</fullName>
    </submittedName>
</protein>
<reference evidence="1 2" key="1">
    <citation type="submission" date="2024-09" db="EMBL/GenBank/DDBJ databases">
        <title>Rethinking Asexuality: The Enigmatic Case of Functional Sexual Genes in Lepraria (Stereocaulaceae).</title>
        <authorList>
            <person name="Doellman M."/>
            <person name="Sun Y."/>
            <person name="Barcenas-Pena A."/>
            <person name="Lumbsch H.T."/>
            <person name="Grewe F."/>
        </authorList>
    </citation>
    <scope>NUCLEOTIDE SEQUENCE [LARGE SCALE GENOMIC DNA]</scope>
    <source>
        <strain evidence="1 2">Mercado 3170</strain>
    </source>
</reference>